<proteinExistence type="predicted"/>
<dbReference type="GO" id="GO:0032259">
    <property type="term" value="P:methylation"/>
    <property type="evidence" value="ECO:0007669"/>
    <property type="project" value="UniProtKB-KW"/>
</dbReference>
<dbReference type="InterPro" id="IPR041698">
    <property type="entry name" value="Methyltransf_25"/>
</dbReference>
<dbReference type="SUPFAM" id="SSF53335">
    <property type="entry name" value="S-adenosyl-L-methionine-dependent methyltransferases"/>
    <property type="match status" value="1"/>
</dbReference>
<keyword evidence="4" id="KW-1185">Reference proteome</keyword>
<sequence>MTTDTLAAEKGVPGNAYKADHARRYDDTVRRVIPGYDALHSMTGVLLRDAIPDDGRILVVGAGTGSELLALGTMGPQWRFTACDPASDMLAVARDRLAGQPVEARTTLHACITDDLPAAESGFDAATCLLVMHFLPDDGSKLALLKSIAARLKPGAPLVLADMHEDPASERWQRILRAWAGWQVSNGIDPEMVERGLQHVRRSVHFVPRARMEALFDEAGFEPSMDFWHAFQFGAFLTRRKQEA</sequence>
<evidence type="ECO:0000313" key="3">
    <source>
        <dbReference type="EMBL" id="SOD99011.1"/>
    </source>
</evidence>
<dbReference type="Proteomes" id="UP000219621">
    <property type="component" value="Unassembled WGS sequence"/>
</dbReference>
<dbReference type="AlphaFoldDB" id="A0A286GU01"/>
<keyword evidence="1 3" id="KW-0808">Transferase</keyword>
<keyword evidence="3" id="KW-0489">Methyltransferase</keyword>
<evidence type="ECO:0000259" key="2">
    <source>
        <dbReference type="Pfam" id="PF13649"/>
    </source>
</evidence>
<protein>
    <submittedName>
        <fullName evidence="3">tRNA (Cmo5U34)-methyltransferase</fullName>
    </submittedName>
</protein>
<dbReference type="Gene3D" id="3.40.50.150">
    <property type="entry name" value="Vaccinia Virus protein VP39"/>
    <property type="match status" value="1"/>
</dbReference>
<dbReference type="Pfam" id="PF13649">
    <property type="entry name" value="Methyltransf_25"/>
    <property type="match status" value="1"/>
</dbReference>
<accession>A0A286GU01</accession>
<organism evidence="3 4">
    <name type="scientific">Caenispirillum bisanense</name>
    <dbReference type="NCBI Taxonomy" id="414052"/>
    <lineage>
        <taxon>Bacteria</taxon>
        <taxon>Pseudomonadati</taxon>
        <taxon>Pseudomonadota</taxon>
        <taxon>Alphaproteobacteria</taxon>
        <taxon>Rhodospirillales</taxon>
        <taxon>Novispirillaceae</taxon>
        <taxon>Caenispirillum</taxon>
    </lineage>
</organism>
<dbReference type="InterPro" id="IPR029063">
    <property type="entry name" value="SAM-dependent_MTases_sf"/>
</dbReference>
<reference evidence="4" key="1">
    <citation type="submission" date="2017-09" db="EMBL/GenBank/DDBJ databases">
        <authorList>
            <person name="Varghese N."/>
            <person name="Submissions S."/>
        </authorList>
    </citation>
    <scope>NUCLEOTIDE SEQUENCE [LARGE SCALE GENOMIC DNA]</scope>
    <source>
        <strain evidence="4">USBA 140</strain>
    </source>
</reference>
<dbReference type="PANTHER" id="PTHR43861">
    <property type="entry name" value="TRANS-ACONITATE 2-METHYLTRANSFERASE-RELATED"/>
    <property type="match status" value="1"/>
</dbReference>
<dbReference type="GO" id="GO:0008168">
    <property type="term" value="F:methyltransferase activity"/>
    <property type="evidence" value="ECO:0007669"/>
    <property type="project" value="UniProtKB-KW"/>
</dbReference>
<dbReference type="OrthoDB" id="213472at2"/>
<feature type="domain" description="Methyltransferase" evidence="2">
    <location>
        <begin position="57"/>
        <end position="155"/>
    </location>
</feature>
<evidence type="ECO:0000313" key="4">
    <source>
        <dbReference type="Proteomes" id="UP000219621"/>
    </source>
</evidence>
<name>A0A286GU01_9PROT</name>
<dbReference type="CDD" id="cd02440">
    <property type="entry name" value="AdoMet_MTases"/>
    <property type="match status" value="1"/>
</dbReference>
<evidence type="ECO:0000256" key="1">
    <source>
        <dbReference type="ARBA" id="ARBA00022679"/>
    </source>
</evidence>
<dbReference type="RefSeq" id="WP_097280584.1">
    <property type="nucleotide sequence ID" value="NZ_OCNJ01000008.1"/>
</dbReference>
<dbReference type="EMBL" id="OCNJ01000008">
    <property type="protein sequence ID" value="SOD99011.1"/>
    <property type="molecule type" value="Genomic_DNA"/>
</dbReference>
<gene>
    <name evidence="3" type="ORF">SAMN05421508_108187</name>
</gene>